<dbReference type="Proteomes" id="UP000612899">
    <property type="component" value="Unassembled WGS sequence"/>
</dbReference>
<comment type="caution">
    <text evidence="2">The sequence shown here is derived from an EMBL/GenBank/DDBJ whole genome shotgun (WGS) entry which is preliminary data.</text>
</comment>
<dbReference type="InterPro" id="IPR058532">
    <property type="entry name" value="YjbR/MT2646/Rv2570-like"/>
</dbReference>
<keyword evidence="3" id="KW-1185">Reference proteome</keyword>
<dbReference type="AlphaFoldDB" id="A0A8J3VF80"/>
<dbReference type="EMBL" id="BONY01000017">
    <property type="protein sequence ID" value="GIH05139.1"/>
    <property type="molecule type" value="Genomic_DNA"/>
</dbReference>
<dbReference type="Gene3D" id="3.90.1150.30">
    <property type="match status" value="1"/>
</dbReference>
<evidence type="ECO:0000256" key="1">
    <source>
        <dbReference type="SAM" id="MobiDB-lite"/>
    </source>
</evidence>
<feature type="compositionally biased region" description="Basic residues" evidence="1">
    <location>
        <begin position="121"/>
        <end position="131"/>
    </location>
</feature>
<evidence type="ECO:0000313" key="2">
    <source>
        <dbReference type="EMBL" id="GIH05139.1"/>
    </source>
</evidence>
<accession>A0A8J3VF80</accession>
<name>A0A8J3VF80_9ACTN</name>
<reference evidence="2" key="1">
    <citation type="submission" date="2021-01" db="EMBL/GenBank/DDBJ databases">
        <title>Whole genome shotgun sequence of Rhizocola hellebori NBRC 109834.</title>
        <authorList>
            <person name="Komaki H."/>
            <person name="Tamura T."/>
        </authorList>
    </citation>
    <scope>NUCLEOTIDE SEQUENCE</scope>
    <source>
        <strain evidence="2">NBRC 109834</strain>
    </source>
</reference>
<dbReference type="SUPFAM" id="SSF142906">
    <property type="entry name" value="YjbR-like"/>
    <property type="match status" value="1"/>
</dbReference>
<feature type="region of interest" description="Disordered" evidence="1">
    <location>
        <begin position="104"/>
        <end position="149"/>
    </location>
</feature>
<sequence>MMTVEQVRRLALEMPEAYEQETWGHPTFRVRGAIFASTSADGLVAIIKASPLDQAELIASNPTAYSKADYFGRFGWVRVHLAVADPREIGELLEEGWRRAAPKRMITAADSADPAPQSRRGQSRPARRHKPTPPSIPAQQQHARRGRGV</sequence>
<evidence type="ECO:0000313" key="3">
    <source>
        <dbReference type="Proteomes" id="UP000612899"/>
    </source>
</evidence>
<proteinExistence type="predicted"/>
<protein>
    <recommendedName>
        <fullName evidence="4">MmcQ/YjbR family DNA-binding protein</fullName>
    </recommendedName>
</protein>
<dbReference type="Pfam" id="PF04237">
    <property type="entry name" value="YjbR"/>
    <property type="match status" value="1"/>
</dbReference>
<organism evidence="2 3">
    <name type="scientific">Rhizocola hellebori</name>
    <dbReference type="NCBI Taxonomy" id="1392758"/>
    <lineage>
        <taxon>Bacteria</taxon>
        <taxon>Bacillati</taxon>
        <taxon>Actinomycetota</taxon>
        <taxon>Actinomycetes</taxon>
        <taxon>Micromonosporales</taxon>
        <taxon>Micromonosporaceae</taxon>
        <taxon>Rhizocola</taxon>
    </lineage>
</organism>
<dbReference type="InterPro" id="IPR038056">
    <property type="entry name" value="YjbR-like_sf"/>
</dbReference>
<evidence type="ECO:0008006" key="4">
    <source>
        <dbReference type="Google" id="ProtNLM"/>
    </source>
</evidence>
<gene>
    <name evidence="2" type="ORF">Rhe02_32060</name>
</gene>